<name>A0ABS7DRF9_9FIRM</name>
<evidence type="ECO:0000259" key="2">
    <source>
        <dbReference type="Pfam" id="PF12684"/>
    </source>
</evidence>
<keyword evidence="4" id="KW-1185">Reference proteome</keyword>
<evidence type="ECO:0000256" key="1">
    <source>
        <dbReference type="ARBA" id="ARBA00022801"/>
    </source>
</evidence>
<sequence>MNLTAENYFSPENQLTYIGASQFKSFLFCPAAALAEIRGEYRQEETTALLVGSYVDAYFEGTLDLFRAKHPDIFKRDGSLKSEYVQAEQIIQRIERDEMFMRYMSGQKQVIMTGEIAGVPFKIKIDSYHPGKVIVDQKIMKDLEDIWSPAEGRRVPYWLNWGYDYQGAIYREIVRQNTGDTLPFMIAAATKQKVTRLQIGQIGPARLDYCLDIVKHEAPRFAAMKRGEVEAERCEQCDYCAGTAVLSEIVPYMEAG</sequence>
<proteinExistence type="predicted"/>
<gene>
    <name evidence="3" type="ORF">J5W02_13830</name>
</gene>
<evidence type="ECO:0000313" key="3">
    <source>
        <dbReference type="EMBL" id="MBW7573889.1"/>
    </source>
</evidence>
<dbReference type="Proteomes" id="UP000719942">
    <property type="component" value="Unassembled WGS sequence"/>
</dbReference>
<dbReference type="Gene3D" id="3.90.320.10">
    <property type="match status" value="1"/>
</dbReference>
<dbReference type="EMBL" id="JAGFNZ010000006">
    <property type="protein sequence ID" value="MBW7573889.1"/>
    <property type="molecule type" value="Genomic_DNA"/>
</dbReference>
<dbReference type="InterPro" id="IPR011604">
    <property type="entry name" value="PDDEXK-like_dom_sf"/>
</dbReference>
<dbReference type="InterPro" id="IPR024432">
    <property type="entry name" value="Put_RecE_PDDEXK-like_dom"/>
</dbReference>
<feature type="domain" description="Putative exodeoxyribonuclease 8 PDDEXK-like" evidence="2">
    <location>
        <begin position="20"/>
        <end position="241"/>
    </location>
</feature>
<reference evidence="3 4" key="1">
    <citation type="submission" date="2021-03" db="EMBL/GenBank/DDBJ databases">
        <title>Caproiciproducens sp. nov. isolated from feces of cow.</title>
        <authorList>
            <person name="Choi J.-Y."/>
        </authorList>
    </citation>
    <scope>NUCLEOTIDE SEQUENCE [LARGE SCALE GENOMIC DNA]</scope>
    <source>
        <strain evidence="3 4">AGMB10547</strain>
    </source>
</reference>
<organism evidence="3 4">
    <name type="scientific">Caproiciproducens faecalis</name>
    <dbReference type="NCBI Taxonomy" id="2820301"/>
    <lineage>
        <taxon>Bacteria</taxon>
        <taxon>Bacillati</taxon>
        <taxon>Bacillota</taxon>
        <taxon>Clostridia</taxon>
        <taxon>Eubacteriales</taxon>
        <taxon>Acutalibacteraceae</taxon>
        <taxon>Caproiciproducens</taxon>
    </lineage>
</organism>
<protein>
    <submittedName>
        <fullName evidence="3">PD-(D/E)XK nuclease-like domain-containing protein</fullName>
    </submittedName>
</protein>
<evidence type="ECO:0000313" key="4">
    <source>
        <dbReference type="Proteomes" id="UP000719942"/>
    </source>
</evidence>
<accession>A0ABS7DRF9</accession>
<keyword evidence="1" id="KW-0378">Hydrolase</keyword>
<dbReference type="Pfam" id="PF12684">
    <property type="entry name" value="DUF3799"/>
    <property type="match status" value="1"/>
</dbReference>
<comment type="caution">
    <text evidence="3">The sequence shown here is derived from an EMBL/GenBank/DDBJ whole genome shotgun (WGS) entry which is preliminary data.</text>
</comment>
<dbReference type="RefSeq" id="WP_219966293.1">
    <property type="nucleotide sequence ID" value="NZ_JAGFNZ010000006.1"/>
</dbReference>